<feature type="compositionally biased region" description="Basic and acidic residues" evidence="1">
    <location>
        <begin position="90"/>
        <end position="103"/>
    </location>
</feature>
<evidence type="ECO:0000256" key="1">
    <source>
        <dbReference type="SAM" id="MobiDB-lite"/>
    </source>
</evidence>
<dbReference type="GeneID" id="85495112"/>
<dbReference type="AlphaFoldDB" id="A0AA48L3F3"/>
<sequence>MATTRSSTPAPGARDSRRRRQSLPLLRSSTPCDIERVAPFAFASPPMVEPERERGLAARAFAAILSPFRRRPTEDFKTSHIARSTPALPHRRDDGGDGGDRDNNPLSTWHSWGSELSIASKLADQTLYLSPSSAGQRRIRRSLSGTLVKRSRTPSVIYPQVAFDTMLGKRALHASPSQASLSTAPPQISLDFDWGPSASDLPSDALCATLEDSENPAPPSTYSATRSRGMSTSTSGTSVATPTKSKPKLRRLGSRRFSRSAKSLPVPPTPLPRIELELIDDGFCVNFAVVEEESAEPKIPGAWT</sequence>
<feature type="region of interest" description="Disordered" evidence="1">
    <location>
        <begin position="73"/>
        <end position="106"/>
    </location>
</feature>
<dbReference type="KEGG" id="ccac:CcaHIS019_0400620"/>
<protein>
    <submittedName>
        <fullName evidence="2">Uncharacterized protein</fullName>
    </submittedName>
</protein>
<feature type="compositionally biased region" description="Low complexity" evidence="1">
    <location>
        <begin position="223"/>
        <end position="243"/>
    </location>
</feature>
<name>A0AA48L3F3_9TREE</name>
<feature type="compositionally biased region" description="Basic residues" evidence="1">
    <location>
        <begin position="245"/>
        <end position="259"/>
    </location>
</feature>
<reference evidence="2" key="1">
    <citation type="journal article" date="2023" name="BMC Genomics">
        <title>Chromosome-level genome assemblies of Cutaneotrichosporon spp. (Trichosporonales, Basidiomycota) reveal imbalanced evolution between nucleotide sequences and chromosome synteny.</title>
        <authorList>
            <person name="Kobayashi Y."/>
            <person name="Kayamori A."/>
            <person name="Aoki K."/>
            <person name="Shiwa Y."/>
            <person name="Matsutani M."/>
            <person name="Fujita N."/>
            <person name="Sugita T."/>
            <person name="Iwasaki W."/>
            <person name="Tanaka N."/>
            <person name="Takashima M."/>
        </authorList>
    </citation>
    <scope>NUCLEOTIDE SEQUENCE</scope>
    <source>
        <strain evidence="2">HIS019</strain>
    </source>
</reference>
<dbReference type="RefSeq" id="XP_060456507.1">
    <property type="nucleotide sequence ID" value="XM_060599854.1"/>
</dbReference>
<organism evidence="2 3">
    <name type="scientific">Cutaneotrichosporon cavernicola</name>
    <dbReference type="NCBI Taxonomy" id="279322"/>
    <lineage>
        <taxon>Eukaryota</taxon>
        <taxon>Fungi</taxon>
        <taxon>Dikarya</taxon>
        <taxon>Basidiomycota</taxon>
        <taxon>Agaricomycotina</taxon>
        <taxon>Tremellomycetes</taxon>
        <taxon>Trichosporonales</taxon>
        <taxon>Trichosporonaceae</taxon>
        <taxon>Cutaneotrichosporon</taxon>
    </lineage>
</organism>
<keyword evidence="3" id="KW-1185">Reference proteome</keyword>
<evidence type="ECO:0000313" key="2">
    <source>
        <dbReference type="EMBL" id="BEI91242.1"/>
    </source>
</evidence>
<proteinExistence type="predicted"/>
<feature type="region of interest" description="Disordered" evidence="1">
    <location>
        <begin position="1"/>
        <end position="30"/>
    </location>
</feature>
<gene>
    <name evidence="2" type="ORF">CcaverHIS019_0400620</name>
</gene>
<accession>A0AA48L3F3</accession>
<evidence type="ECO:0000313" key="3">
    <source>
        <dbReference type="Proteomes" id="UP001233271"/>
    </source>
</evidence>
<dbReference type="EMBL" id="AP028215">
    <property type="protein sequence ID" value="BEI91242.1"/>
    <property type="molecule type" value="Genomic_DNA"/>
</dbReference>
<feature type="region of interest" description="Disordered" evidence="1">
    <location>
        <begin position="210"/>
        <end position="266"/>
    </location>
</feature>
<dbReference type="Proteomes" id="UP001233271">
    <property type="component" value="Chromosome 4"/>
</dbReference>